<sequence>MKGACRCGATTFEVSAPPMVTSACHCKGCQKMASSAYSLTAIFPAPAFQVTQGTPVKGGMKSDENAHFFCPDCMTWMFTRISAMPEIINVRSTLLETPEWTKPYMETMTSEKLGWVQLPVERSFEGFPGQDDIPSLLEGFATSR</sequence>
<accession>A0A939J704</accession>
<dbReference type="InterPro" id="IPR011057">
    <property type="entry name" value="Mss4-like_sf"/>
</dbReference>
<feature type="domain" description="CENP-V/GFA" evidence="5">
    <location>
        <begin position="1"/>
        <end position="101"/>
    </location>
</feature>
<proteinExistence type="inferred from homology"/>
<dbReference type="PANTHER" id="PTHR33337">
    <property type="entry name" value="GFA DOMAIN-CONTAINING PROTEIN"/>
    <property type="match status" value="1"/>
</dbReference>
<dbReference type="Proteomes" id="UP000664779">
    <property type="component" value="Unassembled WGS sequence"/>
</dbReference>
<dbReference type="PANTHER" id="PTHR33337:SF40">
    <property type="entry name" value="CENP-V_GFA DOMAIN-CONTAINING PROTEIN-RELATED"/>
    <property type="match status" value="1"/>
</dbReference>
<dbReference type="SUPFAM" id="SSF51316">
    <property type="entry name" value="Mss4-like"/>
    <property type="match status" value="1"/>
</dbReference>
<evidence type="ECO:0000256" key="3">
    <source>
        <dbReference type="ARBA" id="ARBA00022833"/>
    </source>
</evidence>
<dbReference type="InterPro" id="IPR006913">
    <property type="entry name" value="CENP-V/GFA"/>
</dbReference>
<reference evidence="6" key="1">
    <citation type="submission" date="2021-03" db="EMBL/GenBank/DDBJ databases">
        <title>Roseibium sp. CAU 1637 isolated from Incheon.</title>
        <authorList>
            <person name="Kim W."/>
        </authorList>
    </citation>
    <scope>NUCLEOTIDE SEQUENCE</scope>
    <source>
        <strain evidence="6">CAU 1637</strain>
    </source>
</reference>
<protein>
    <submittedName>
        <fullName evidence="6">GFA family protein</fullName>
    </submittedName>
</protein>
<dbReference type="AlphaFoldDB" id="A0A939J704"/>
<dbReference type="EMBL" id="JAFLNF010000001">
    <property type="protein sequence ID" value="MBO0343746.1"/>
    <property type="molecule type" value="Genomic_DNA"/>
</dbReference>
<keyword evidence="7" id="KW-1185">Reference proteome</keyword>
<dbReference type="GO" id="GO:0016846">
    <property type="term" value="F:carbon-sulfur lyase activity"/>
    <property type="evidence" value="ECO:0007669"/>
    <property type="project" value="InterPro"/>
</dbReference>
<keyword evidence="4" id="KW-0456">Lyase</keyword>
<evidence type="ECO:0000259" key="5">
    <source>
        <dbReference type="PROSITE" id="PS51891"/>
    </source>
</evidence>
<dbReference type="Gene3D" id="3.90.1590.10">
    <property type="entry name" value="glutathione-dependent formaldehyde- activating enzyme (gfa)"/>
    <property type="match status" value="1"/>
</dbReference>
<evidence type="ECO:0000313" key="7">
    <source>
        <dbReference type="Proteomes" id="UP000664779"/>
    </source>
</evidence>
<organism evidence="6 7">
    <name type="scientific">Roseibium limicola</name>
    <dbReference type="NCBI Taxonomy" id="2816037"/>
    <lineage>
        <taxon>Bacteria</taxon>
        <taxon>Pseudomonadati</taxon>
        <taxon>Pseudomonadota</taxon>
        <taxon>Alphaproteobacteria</taxon>
        <taxon>Hyphomicrobiales</taxon>
        <taxon>Stappiaceae</taxon>
        <taxon>Roseibium</taxon>
    </lineage>
</organism>
<evidence type="ECO:0000256" key="1">
    <source>
        <dbReference type="ARBA" id="ARBA00005495"/>
    </source>
</evidence>
<comment type="caution">
    <text evidence="6">The sequence shown here is derived from an EMBL/GenBank/DDBJ whole genome shotgun (WGS) entry which is preliminary data.</text>
</comment>
<comment type="similarity">
    <text evidence="1">Belongs to the Gfa family.</text>
</comment>
<keyword evidence="2" id="KW-0479">Metal-binding</keyword>
<dbReference type="GO" id="GO:0046872">
    <property type="term" value="F:metal ion binding"/>
    <property type="evidence" value="ECO:0007669"/>
    <property type="project" value="UniProtKB-KW"/>
</dbReference>
<keyword evidence="3" id="KW-0862">Zinc</keyword>
<evidence type="ECO:0000256" key="4">
    <source>
        <dbReference type="ARBA" id="ARBA00023239"/>
    </source>
</evidence>
<dbReference type="Pfam" id="PF04828">
    <property type="entry name" value="GFA"/>
    <property type="match status" value="1"/>
</dbReference>
<evidence type="ECO:0000256" key="2">
    <source>
        <dbReference type="ARBA" id="ARBA00022723"/>
    </source>
</evidence>
<gene>
    <name evidence="6" type="ORF">J0X15_00810</name>
</gene>
<name>A0A939J704_9HYPH</name>
<evidence type="ECO:0000313" key="6">
    <source>
        <dbReference type="EMBL" id="MBO0343746.1"/>
    </source>
</evidence>
<dbReference type="PROSITE" id="PS51257">
    <property type="entry name" value="PROKAR_LIPOPROTEIN"/>
    <property type="match status" value="1"/>
</dbReference>
<dbReference type="PROSITE" id="PS51891">
    <property type="entry name" value="CENP_V_GFA"/>
    <property type="match status" value="1"/>
</dbReference>